<sequence>MESADLIKVLQAALGVSTRAGHPVSFDDVLAARWRSGPGGGWLQGIRQAHSLSQDDLLGIDRARELLDTNTRQFVRGLPANDALLWGGRGTGKSSLVKAMLARYGSEGLRLVELDREGLAQLPDVLESLREADPDERFRFVLFCDDLSFEADDPAYKGLKSVLDGGLEARPSNVLIYATSNRRHLMPRFFAENQEYERRGEEIIPGESAEEKLSLSDRFGLWIGFYPFDQDTYLAIVDHYLQARLPATIPLEEMHAEALRWALARGSRSGRTARHFANDFLGRMGLGDTR</sequence>
<keyword evidence="3" id="KW-1185">Reference proteome</keyword>
<dbReference type="GO" id="GO:0005524">
    <property type="term" value="F:ATP binding"/>
    <property type="evidence" value="ECO:0007669"/>
    <property type="project" value="UniProtKB-KW"/>
</dbReference>
<dbReference type="InterPro" id="IPR027417">
    <property type="entry name" value="P-loop_NTPase"/>
</dbReference>
<dbReference type="InterPro" id="IPR008533">
    <property type="entry name" value="DUF815"/>
</dbReference>
<dbReference type="SMART" id="SM00382">
    <property type="entry name" value="AAA"/>
    <property type="match status" value="1"/>
</dbReference>
<keyword evidence="2" id="KW-0547">Nucleotide-binding</keyword>
<dbReference type="PANTHER" id="PTHR42935:SF1">
    <property type="entry name" value="SLR0930 PROTEIN"/>
    <property type="match status" value="1"/>
</dbReference>
<dbReference type="Pfam" id="PF05673">
    <property type="entry name" value="DUF815"/>
    <property type="match status" value="1"/>
</dbReference>
<keyword evidence="2" id="KW-0067">ATP-binding</keyword>
<dbReference type="Gene3D" id="3.40.50.300">
    <property type="entry name" value="P-loop containing nucleotide triphosphate hydrolases"/>
    <property type="match status" value="1"/>
</dbReference>
<proteinExistence type="predicted"/>
<protein>
    <submittedName>
        <fullName evidence="2">ATP-binding protein</fullName>
    </submittedName>
</protein>
<gene>
    <name evidence="2" type="ORF">WOB96_03700</name>
</gene>
<evidence type="ECO:0000259" key="1">
    <source>
        <dbReference type="SMART" id="SM00382"/>
    </source>
</evidence>
<evidence type="ECO:0000313" key="3">
    <source>
        <dbReference type="Proteomes" id="UP001446205"/>
    </source>
</evidence>
<dbReference type="PANTHER" id="PTHR42935">
    <property type="entry name" value="SLR0930 PROTEIN"/>
    <property type="match status" value="1"/>
</dbReference>
<evidence type="ECO:0000313" key="2">
    <source>
        <dbReference type="EMBL" id="MEK8088861.1"/>
    </source>
</evidence>
<dbReference type="Proteomes" id="UP001446205">
    <property type="component" value="Unassembled WGS sequence"/>
</dbReference>
<accession>A0ABU9D7D1</accession>
<organism evidence="2 3">
    <name type="scientific">Thermithiobacillus plumbiphilus</name>
    <dbReference type="NCBI Taxonomy" id="1729899"/>
    <lineage>
        <taxon>Bacteria</taxon>
        <taxon>Pseudomonadati</taxon>
        <taxon>Pseudomonadota</taxon>
        <taxon>Acidithiobacillia</taxon>
        <taxon>Acidithiobacillales</taxon>
        <taxon>Thermithiobacillaceae</taxon>
        <taxon>Thermithiobacillus</taxon>
    </lineage>
</organism>
<dbReference type="InterPro" id="IPR003593">
    <property type="entry name" value="AAA+_ATPase"/>
</dbReference>
<reference evidence="2 3" key="1">
    <citation type="submission" date="2024-04" db="EMBL/GenBank/DDBJ databases">
        <authorList>
            <person name="Abashina T."/>
            <person name="Shaikin A."/>
        </authorList>
    </citation>
    <scope>NUCLEOTIDE SEQUENCE [LARGE SCALE GENOMIC DNA]</scope>
    <source>
        <strain evidence="2 3">AAFK</strain>
    </source>
</reference>
<dbReference type="RefSeq" id="WP_341369926.1">
    <property type="nucleotide sequence ID" value="NZ_JBBPCO010000002.1"/>
</dbReference>
<dbReference type="SUPFAM" id="SSF52540">
    <property type="entry name" value="P-loop containing nucleoside triphosphate hydrolases"/>
    <property type="match status" value="1"/>
</dbReference>
<comment type="caution">
    <text evidence="2">The sequence shown here is derived from an EMBL/GenBank/DDBJ whole genome shotgun (WGS) entry which is preliminary data.</text>
</comment>
<dbReference type="EMBL" id="JBBPCO010000002">
    <property type="protein sequence ID" value="MEK8088861.1"/>
    <property type="molecule type" value="Genomic_DNA"/>
</dbReference>
<name>A0ABU9D7D1_9PROT</name>
<feature type="domain" description="AAA+ ATPase" evidence="1">
    <location>
        <begin position="79"/>
        <end position="201"/>
    </location>
</feature>